<proteinExistence type="predicted"/>
<gene>
    <name evidence="2" type="ORF">UU49_C0037G0005</name>
</gene>
<keyword evidence="1" id="KW-0812">Transmembrane</keyword>
<dbReference type="STRING" id="1619048.UU49_C0037G0005"/>
<keyword evidence="1" id="KW-0472">Membrane</keyword>
<dbReference type="AlphaFoldDB" id="A0A0G0V7K6"/>
<evidence type="ECO:0000313" key="2">
    <source>
        <dbReference type="EMBL" id="KKR96934.1"/>
    </source>
</evidence>
<dbReference type="Proteomes" id="UP000034108">
    <property type="component" value="Unassembled WGS sequence"/>
</dbReference>
<protein>
    <submittedName>
        <fullName evidence="2">Uncharacterized protein</fullName>
    </submittedName>
</protein>
<name>A0A0G0V7K6_9BACT</name>
<keyword evidence="1" id="KW-1133">Transmembrane helix</keyword>
<reference evidence="2 3" key="1">
    <citation type="journal article" date="2015" name="Nature">
        <title>rRNA introns, odd ribosomes, and small enigmatic genomes across a large radiation of phyla.</title>
        <authorList>
            <person name="Brown C.T."/>
            <person name="Hug L.A."/>
            <person name="Thomas B.C."/>
            <person name="Sharon I."/>
            <person name="Castelle C.J."/>
            <person name="Singh A."/>
            <person name="Wilkins M.J."/>
            <person name="Williams K.H."/>
            <person name="Banfield J.F."/>
        </authorList>
    </citation>
    <scope>NUCLEOTIDE SEQUENCE [LARGE SCALE GENOMIC DNA]</scope>
</reference>
<accession>A0A0G0V7K6</accession>
<comment type="caution">
    <text evidence="2">The sequence shown here is derived from an EMBL/GenBank/DDBJ whole genome shotgun (WGS) entry which is preliminary data.</text>
</comment>
<organism evidence="2 3">
    <name type="scientific">Candidatus Magasanikbacteria bacterium GW2011_GWC2_41_17</name>
    <dbReference type="NCBI Taxonomy" id="1619048"/>
    <lineage>
        <taxon>Bacteria</taxon>
        <taxon>Candidatus Magasanikiibacteriota</taxon>
    </lineage>
</organism>
<evidence type="ECO:0000313" key="3">
    <source>
        <dbReference type="Proteomes" id="UP000034108"/>
    </source>
</evidence>
<sequence>MPRQKTKKNTTKKIDFPTMFYREAPIEKIMANAAKSSAPIMSASDLRKRQIMMWSGVIVIMAFLIGLWGMRIKENFKNTGSITEDLNFLNKKELSDILKNSQAKAAEMKNLENIIKKAATNSVAVPTPAETLNAEQINELKKKIENKNTSKPL</sequence>
<evidence type="ECO:0000256" key="1">
    <source>
        <dbReference type="SAM" id="Phobius"/>
    </source>
</evidence>
<dbReference type="EMBL" id="LCAV01000037">
    <property type="protein sequence ID" value="KKR96934.1"/>
    <property type="molecule type" value="Genomic_DNA"/>
</dbReference>
<feature type="transmembrane region" description="Helical" evidence="1">
    <location>
        <begin position="51"/>
        <end position="70"/>
    </location>
</feature>